<accession>A0A0A1U9D3</accession>
<sequence length="225" mass="25061">MEVIERRKDGRLPNEVRATEIKIGVIQGAKGSCMVQKNRTKIISSVQVSSIDESDFEFKCTVSFPRFAPETPQLKRKEIEATEVLEQALKGRVLPENNSGLKIELKSFVLEEDGGVKDSVITSGALALFDADVRIDDIIIASSVVKMNNFKRCLVDPTSQEEDDKVGSVLIASVPSTNSITQIFMSGVLQPNDISECLAVAMDECWKINEIVQKIREQRKQKMEQ</sequence>
<gene>
    <name evidence="11" type="ORF">EIN_155690</name>
</gene>
<evidence type="ECO:0000256" key="6">
    <source>
        <dbReference type="ARBA" id="ARBA00022835"/>
    </source>
</evidence>
<evidence type="ECO:0000313" key="11">
    <source>
        <dbReference type="EMBL" id="ELP91452.1"/>
    </source>
</evidence>
<evidence type="ECO:0000256" key="8">
    <source>
        <dbReference type="ARBA" id="ARBA00023242"/>
    </source>
</evidence>
<proteinExistence type="inferred from homology"/>
<dbReference type="KEGG" id="eiv:EIN_155690"/>
<dbReference type="SUPFAM" id="SSF54211">
    <property type="entry name" value="Ribosomal protein S5 domain 2-like"/>
    <property type="match status" value="1"/>
</dbReference>
<comment type="subcellular location">
    <subcellularLocation>
        <location evidence="2">Cytoplasm</location>
    </subcellularLocation>
    <subcellularLocation>
        <location evidence="1">Nucleus</location>
    </subcellularLocation>
</comment>
<dbReference type="OMA" id="FATANKR"/>
<dbReference type="GO" id="GO:0071028">
    <property type="term" value="P:nuclear mRNA surveillance"/>
    <property type="evidence" value="ECO:0007669"/>
    <property type="project" value="TreeGrafter"/>
</dbReference>
<dbReference type="InterPro" id="IPR027408">
    <property type="entry name" value="PNPase/RNase_PH_dom_sf"/>
</dbReference>
<dbReference type="GO" id="GO:0003723">
    <property type="term" value="F:RNA binding"/>
    <property type="evidence" value="ECO:0007669"/>
    <property type="project" value="UniProtKB-KW"/>
</dbReference>
<dbReference type="InterPro" id="IPR036345">
    <property type="entry name" value="ExoRNase_PH_dom2_sf"/>
</dbReference>
<evidence type="ECO:0000256" key="7">
    <source>
        <dbReference type="ARBA" id="ARBA00022884"/>
    </source>
</evidence>
<dbReference type="SUPFAM" id="SSF55666">
    <property type="entry name" value="Ribonuclease PH domain 2-like"/>
    <property type="match status" value="1"/>
</dbReference>
<dbReference type="GO" id="GO:0034475">
    <property type="term" value="P:U4 snRNA 3'-end processing"/>
    <property type="evidence" value="ECO:0007669"/>
    <property type="project" value="TreeGrafter"/>
</dbReference>
<evidence type="ECO:0000256" key="3">
    <source>
        <dbReference type="ARBA" id="ARBA00006678"/>
    </source>
</evidence>
<dbReference type="GO" id="GO:0005730">
    <property type="term" value="C:nucleolus"/>
    <property type="evidence" value="ECO:0007669"/>
    <property type="project" value="TreeGrafter"/>
</dbReference>
<keyword evidence="8" id="KW-0539">Nucleus</keyword>
<organism evidence="11 12">
    <name type="scientific">Entamoeba invadens IP1</name>
    <dbReference type="NCBI Taxonomy" id="370355"/>
    <lineage>
        <taxon>Eukaryota</taxon>
        <taxon>Amoebozoa</taxon>
        <taxon>Evosea</taxon>
        <taxon>Archamoebae</taxon>
        <taxon>Mastigamoebida</taxon>
        <taxon>Entamoebidae</taxon>
        <taxon>Entamoeba</taxon>
    </lineage>
</organism>
<dbReference type="InterPro" id="IPR015847">
    <property type="entry name" value="ExoRNase_PH_dom2"/>
</dbReference>
<evidence type="ECO:0000256" key="1">
    <source>
        <dbReference type="ARBA" id="ARBA00004123"/>
    </source>
</evidence>
<keyword evidence="12" id="KW-1185">Reference proteome</keyword>
<keyword evidence="7" id="KW-0694">RNA-binding</keyword>
<dbReference type="Proteomes" id="UP000014680">
    <property type="component" value="Unassembled WGS sequence"/>
</dbReference>
<comment type="similarity">
    <text evidence="3">Belongs to the RNase PH family.</text>
</comment>
<name>A0A0A1U9D3_ENTIV</name>
<evidence type="ECO:0000259" key="9">
    <source>
        <dbReference type="Pfam" id="PF01138"/>
    </source>
</evidence>
<dbReference type="GO" id="GO:0006364">
    <property type="term" value="P:rRNA processing"/>
    <property type="evidence" value="ECO:0007669"/>
    <property type="project" value="UniProtKB-KW"/>
</dbReference>
<keyword evidence="5" id="KW-0698">rRNA processing</keyword>
<dbReference type="VEuPathDB" id="AmoebaDB:EIN_155690"/>
<evidence type="ECO:0000313" key="12">
    <source>
        <dbReference type="Proteomes" id="UP000014680"/>
    </source>
</evidence>
<dbReference type="PANTHER" id="PTHR11953:SF2">
    <property type="entry name" value="EXOSOME COMPLEX COMPONENT MTR3"/>
    <property type="match status" value="1"/>
</dbReference>
<reference evidence="11 12" key="1">
    <citation type="submission" date="2012-10" db="EMBL/GenBank/DDBJ databases">
        <authorList>
            <person name="Zafar N."/>
            <person name="Inman J."/>
            <person name="Hall N."/>
            <person name="Lorenzi H."/>
            <person name="Caler E."/>
        </authorList>
    </citation>
    <scope>NUCLEOTIDE SEQUENCE [LARGE SCALE GENOMIC DNA]</scope>
    <source>
        <strain evidence="11 12">IP1</strain>
    </source>
</reference>
<evidence type="ECO:0008006" key="13">
    <source>
        <dbReference type="Google" id="ProtNLM"/>
    </source>
</evidence>
<dbReference type="Gene3D" id="3.30.230.70">
    <property type="entry name" value="GHMP Kinase, N-terminal domain"/>
    <property type="match status" value="1"/>
</dbReference>
<dbReference type="InterPro" id="IPR020568">
    <property type="entry name" value="Ribosomal_Su5_D2-typ_SF"/>
</dbReference>
<evidence type="ECO:0000256" key="5">
    <source>
        <dbReference type="ARBA" id="ARBA00022552"/>
    </source>
</evidence>
<dbReference type="OrthoDB" id="27551at2759"/>
<dbReference type="GO" id="GO:0000176">
    <property type="term" value="C:nuclear exosome (RNase complex)"/>
    <property type="evidence" value="ECO:0007669"/>
    <property type="project" value="TreeGrafter"/>
</dbReference>
<dbReference type="GO" id="GO:0016075">
    <property type="term" value="P:rRNA catabolic process"/>
    <property type="evidence" value="ECO:0007669"/>
    <property type="project" value="TreeGrafter"/>
</dbReference>
<dbReference type="InterPro" id="IPR001247">
    <property type="entry name" value="ExoRNase_PH_dom1"/>
</dbReference>
<feature type="domain" description="Exoribonuclease phosphorolytic" evidence="10">
    <location>
        <begin position="137"/>
        <end position="203"/>
    </location>
</feature>
<feature type="domain" description="Exoribonuclease phosphorolytic" evidence="9">
    <location>
        <begin position="15"/>
        <end position="133"/>
    </location>
</feature>
<dbReference type="AlphaFoldDB" id="A0A0A1U9D3"/>
<dbReference type="Pfam" id="PF01138">
    <property type="entry name" value="RNase_PH"/>
    <property type="match status" value="1"/>
</dbReference>
<protein>
    <recommendedName>
        <fullName evidence="13">Exosome complex exonuclease RRP46</fullName>
    </recommendedName>
</protein>
<keyword evidence="6" id="KW-0271">Exosome</keyword>
<keyword evidence="4" id="KW-0963">Cytoplasm</keyword>
<dbReference type="GO" id="GO:0000177">
    <property type="term" value="C:cytoplasmic exosome (RNase complex)"/>
    <property type="evidence" value="ECO:0007669"/>
    <property type="project" value="TreeGrafter"/>
</dbReference>
<dbReference type="EMBL" id="KB206474">
    <property type="protein sequence ID" value="ELP91452.1"/>
    <property type="molecule type" value="Genomic_DNA"/>
</dbReference>
<dbReference type="RefSeq" id="XP_004258223.1">
    <property type="nucleotide sequence ID" value="XM_004258175.1"/>
</dbReference>
<evidence type="ECO:0000256" key="2">
    <source>
        <dbReference type="ARBA" id="ARBA00004496"/>
    </source>
</evidence>
<dbReference type="GO" id="GO:0071051">
    <property type="term" value="P:poly(A)-dependent snoRNA 3'-end processing"/>
    <property type="evidence" value="ECO:0007669"/>
    <property type="project" value="TreeGrafter"/>
</dbReference>
<evidence type="ECO:0000259" key="10">
    <source>
        <dbReference type="Pfam" id="PF03725"/>
    </source>
</evidence>
<dbReference type="InterPro" id="IPR050080">
    <property type="entry name" value="RNase_PH"/>
</dbReference>
<dbReference type="GeneID" id="14890309"/>
<evidence type="ECO:0000256" key="4">
    <source>
        <dbReference type="ARBA" id="ARBA00022490"/>
    </source>
</evidence>
<dbReference type="PANTHER" id="PTHR11953">
    <property type="entry name" value="EXOSOME COMPLEX COMPONENT"/>
    <property type="match status" value="1"/>
</dbReference>
<dbReference type="Pfam" id="PF03725">
    <property type="entry name" value="RNase_PH_C"/>
    <property type="match status" value="1"/>
</dbReference>